<feature type="compositionally biased region" description="Basic and acidic residues" evidence="1">
    <location>
        <begin position="15"/>
        <end position="25"/>
    </location>
</feature>
<evidence type="ECO:0000313" key="2">
    <source>
        <dbReference type="EMBL" id="QDQ25808.1"/>
    </source>
</evidence>
<dbReference type="RefSeq" id="WP_143856733.1">
    <property type="nucleotide sequence ID" value="NZ_CP041730.1"/>
</dbReference>
<accession>A0A516SCM6</accession>
<gene>
    <name evidence="2" type="ORF">FNU76_05270</name>
</gene>
<evidence type="ECO:0000256" key="1">
    <source>
        <dbReference type="SAM" id="MobiDB-lite"/>
    </source>
</evidence>
<evidence type="ECO:0000313" key="3">
    <source>
        <dbReference type="Proteomes" id="UP000317550"/>
    </source>
</evidence>
<protein>
    <submittedName>
        <fullName evidence="2">Uncharacterized protein</fullName>
    </submittedName>
</protein>
<organism evidence="2 3">
    <name type="scientific">Chitinimonas arctica</name>
    <dbReference type="NCBI Taxonomy" id="2594795"/>
    <lineage>
        <taxon>Bacteria</taxon>
        <taxon>Pseudomonadati</taxon>
        <taxon>Pseudomonadota</taxon>
        <taxon>Betaproteobacteria</taxon>
        <taxon>Neisseriales</taxon>
        <taxon>Chitinibacteraceae</taxon>
        <taxon>Chitinimonas</taxon>
    </lineage>
</organism>
<feature type="region of interest" description="Disordered" evidence="1">
    <location>
        <begin position="1"/>
        <end position="33"/>
    </location>
</feature>
<reference evidence="3" key="1">
    <citation type="submission" date="2019-07" db="EMBL/GenBank/DDBJ databases">
        <title>Chitinimonas sp. nov., isolated from Ny-Alesund, arctica soil.</title>
        <authorList>
            <person name="Xu Q."/>
            <person name="Peng F."/>
        </authorList>
    </citation>
    <scope>NUCLEOTIDE SEQUENCE [LARGE SCALE GENOMIC DNA]</scope>
    <source>
        <strain evidence="3">R3-44</strain>
    </source>
</reference>
<dbReference type="Proteomes" id="UP000317550">
    <property type="component" value="Chromosome"/>
</dbReference>
<dbReference type="AlphaFoldDB" id="A0A516SCM6"/>
<dbReference type="EMBL" id="CP041730">
    <property type="protein sequence ID" value="QDQ25808.1"/>
    <property type="molecule type" value="Genomic_DNA"/>
</dbReference>
<proteinExistence type="predicted"/>
<keyword evidence="3" id="KW-1185">Reference proteome</keyword>
<name>A0A516SCM6_9NEIS</name>
<feature type="compositionally biased region" description="Polar residues" evidence="1">
    <location>
        <begin position="1"/>
        <end position="14"/>
    </location>
</feature>
<dbReference type="KEGG" id="cari:FNU76_05270"/>
<sequence>MLTTKISTGNNISRNEAHDALRNAEESNPATNEKAVQIGEKNYRLSNVNVHSEQTTSARPRSLFEKIGYLFKNPTRPGIKDRQGIQRDNHQSTTGEHLVFTDTSVHKPQNCIVSLARQPVEIENLDLDWVNSEFEKLKSFQEELKSRFPGEDLDLTESNARIAALAETPAEKLVCLADQLHIQTNAAYQKRNRSYNIKHVDNTRLTITAGDDFPKYTSQLIEDISDAVLNVRHNRKEKLSAEDLDKVRLSLRPDRGDYSRLKTPYDSPVTQLEVKYPHVKAHLESIDAYYRSY</sequence>